<dbReference type="GO" id="GO:0071111">
    <property type="term" value="F:cyclic-guanylate-specific phosphodiesterase activity"/>
    <property type="evidence" value="ECO:0007669"/>
    <property type="project" value="UniProtKB-EC"/>
</dbReference>
<dbReference type="CDD" id="cd01948">
    <property type="entry name" value="EAL"/>
    <property type="match status" value="1"/>
</dbReference>
<dbReference type="NCBIfam" id="TIGR00254">
    <property type="entry name" value="GGDEF"/>
    <property type="match status" value="1"/>
</dbReference>
<organism evidence="5 6">
    <name type="scientific">Geopseudomonas guangdongensis</name>
    <dbReference type="NCBI Taxonomy" id="1245526"/>
    <lineage>
        <taxon>Bacteria</taxon>
        <taxon>Pseudomonadati</taxon>
        <taxon>Pseudomonadota</taxon>
        <taxon>Gammaproteobacteria</taxon>
        <taxon>Pseudomonadales</taxon>
        <taxon>Pseudomonadaceae</taxon>
        <taxon>Geopseudomonas</taxon>
    </lineage>
</organism>
<dbReference type="Pfam" id="PF00563">
    <property type="entry name" value="EAL"/>
    <property type="match status" value="1"/>
</dbReference>
<dbReference type="InterPro" id="IPR043128">
    <property type="entry name" value="Rev_trsase/Diguanyl_cyclase"/>
</dbReference>
<dbReference type="Proteomes" id="UP000243063">
    <property type="component" value="Chromosome I"/>
</dbReference>
<dbReference type="InterPro" id="IPR052155">
    <property type="entry name" value="Biofilm_reg_signaling"/>
</dbReference>
<evidence type="ECO:0000313" key="5">
    <source>
        <dbReference type="EMBL" id="SDT86959.1"/>
    </source>
</evidence>
<protein>
    <recommendedName>
        <fullName evidence="1">cyclic-guanylate-specific phosphodiesterase</fullName>
        <ecNumber evidence="1">3.1.4.52</ecNumber>
    </recommendedName>
</protein>
<dbReference type="InterPro" id="IPR000160">
    <property type="entry name" value="GGDEF_dom"/>
</dbReference>
<feature type="domain" description="EAL" evidence="3">
    <location>
        <begin position="422"/>
        <end position="676"/>
    </location>
</feature>
<evidence type="ECO:0000259" key="4">
    <source>
        <dbReference type="PROSITE" id="PS50887"/>
    </source>
</evidence>
<dbReference type="Gene3D" id="3.30.70.270">
    <property type="match status" value="1"/>
</dbReference>
<dbReference type="EC" id="3.1.4.52" evidence="1"/>
<evidence type="ECO:0000259" key="3">
    <source>
        <dbReference type="PROSITE" id="PS50883"/>
    </source>
</evidence>
<dbReference type="RefSeq" id="WP_090211230.1">
    <property type="nucleotide sequence ID" value="NZ_LT629780.1"/>
</dbReference>
<dbReference type="OrthoDB" id="9804951at2"/>
<dbReference type="Gene3D" id="3.20.20.450">
    <property type="entry name" value="EAL domain"/>
    <property type="match status" value="1"/>
</dbReference>
<dbReference type="SMART" id="SM00267">
    <property type="entry name" value="GGDEF"/>
    <property type="match status" value="1"/>
</dbReference>
<evidence type="ECO:0000313" key="6">
    <source>
        <dbReference type="Proteomes" id="UP000243063"/>
    </source>
</evidence>
<dbReference type="PROSITE" id="PS50887">
    <property type="entry name" value="GGDEF"/>
    <property type="match status" value="1"/>
</dbReference>
<dbReference type="PANTHER" id="PTHR44757:SF2">
    <property type="entry name" value="BIOFILM ARCHITECTURE MAINTENANCE PROTEIN MBAA"/>
    <property type="match status" value="1"/>
</dbReference>
<dbReference type="PANTHER" id="PTHR44757">
    <property type="entry name" value="DIGUANYLATE CYCLASE DGCP"/>
    <property type="match status" value="1"/>
</dbReference>
<keyword evidence="6" id="KW-1185">Reference proteome</keyword>
<keyword evidence="2" id="KW-0973">c-di-GMP</keyword>
<evidence type="ECO:0000256" key="2">
    <source>
        <dbReference type="ARBA" id="ARBA00022636"/>
    </source>
</evidence>
<dbReference type="STRING" id="1245526.SAMN05216580_0048"/>
<gene>
    <name evidence="5" type="ORF">SAMN05216580_0048</name>
</gene>
<dbReference type="AlphaFoldDB" id="A0A1H2DVU2"/>
<dbReference type="PROSITE" id="PS50883">
    <property type="entry name" value="EAL"/>
    <property type="match status" value="1"/>
</dbReference>
<dbReference type="CDD" id="cd01949">
    <property type="entry name" value="GGDEF"/>
    <property type="match status" value="1"/>
</dbReference>
<dbReference type="InterPro" id="IPR029787">
    <property type="entry name" value="Nucleotide_cyclase"/>
</dbReference>
<sequence>MPPEPNKRLSHRLLALALGAALLVGLLSSLVQIAHQVQQIRQDIQRDGTQILAMFREPSSQALLDGDSGMARRVVEGLLQHPGVSQASLRDNRGNPLAAASQAVTDQPRSALSDRLFGRQYLFGVPLYGPPPLREQRGELSLTLDTHYQAAAFLDSARLSLLTSLARALLLGGLLYLLYRWQLTGPLQRLLADLERIDPDRPGTRQLQTPRGHEDDELGQWVDRANRLLASVARHSARHREAENTLQRLSQVDQLTGLPNRVQLQEQLEQILVDAQGSLHRVAIFCLGLDDFKAVNERHGYQSGDQLLRATANRLRVQDCHFAALARMGSDQFALILIAFEHPGQAAELAQRLLDDLARPFLIGQQEIALRASLGIALFPEDGHSAEYLLQRAEQTMTLAKQQARSGYQFYVASVDQQMRQQRELEHDLRSALANGELEVHYQPQIAYTTQQVIGVEALLRWRHPQHGLVSPERFIPLAEQSGLILKIGDWVLEQACRQLSQWHAEGLHWLRMAVNLSTAQLCSPGLPQRVLELTRHYGLPARSLELEITETVLMGDIGSAARQLSNLREAQVLVAIDDFGTGYSSLNYLNTLPLDKIKIDKSFVRELGNDDADPSIIKAIIQLAHSLNIEVIAEGVENRAQEACLIAQGCSEGQGFLYSRPLPAAQIAHYIRHFEQRRKAQPSDLPTRG</sequence>
<evidence type="ECO:0000256" key="1">
    <source>
        <dbReference type="ARBA" id="ARBA00012282"/>
    </source>
</evidence>
<dbReference type="SUPFAM" id="SSF55073">
    <property type="entry name" value="Nucleotide cyclase"/>
    <property type="match status" value="1"/>
</dbReference>
<name>A0A1H2DVU2_9GAMM</name>
<dbReference type="InterPro" id="IPR035919">
    <property type="entry name" value="EAL_sf"/>
</dbReference>
<reference evidence="6" key="1">
    <citation type="submission" date="2016-10" db="EMBL/GenBank/DDBJ databases">
        <authorList>
            <person name="Varghese N."/>
            <person name="Submissions S."/>
        </authorList>
    </citation>
    <scope>NUCLEOTIDE SEQUENCE [LARGE SCALE GENOMIC DNA]</scope>
    <source>
        <strain evidence="6">CCTCC 2012022</strain>
    </source>
</reference>
<dbReference type="SUPFAM" id="SSF141868">
    <property type="entry name" value="EAL domain-like"/>
    <property type="match status" value="1"/>
</dbReference>
<dbReference type="FunFam" id="3.20.20.450:FF:000001">
    <property type="entry name" value="Cyclic di-GMP phosphodiesterase yahA"/>
    <property type="match status" value="1"/>
</dbReference>
<dbReference type="InterPro" id="IPR001633">
    <property type="entry name" value="EAL_dom"/>
</dbReference>
<proteinExistence type="predicted"/>
<feature type="domain" description="GGDEF" evidence="4">
    <location>
        <begin position="280"/>
        <end position="413"/>
    </location>
</feature>
<dbReference type="Pfam" id="PF00990">
    <property type="entry name" value="GGDEF"/>
    <property type="match status" value="1"/>
</dbReference>
<accession>A0A1H2DVU2</accession>
<dbReference type="EMBL" id="LT629780">
    <property type="protein sequence ID" value="SDT86959.1"/>
    <property type="molecule type" value="Genomic_DNA"/>
</dbReference>
<dbReference type="SMART" id="SM00052">
    <property type="entry name" value="EAL"/>
    <property type="match status" value="1"/>
</dbReference>